<keyword evidence="3" id="KW-0479">Metal-binding</keyword>
<dbReference type="GO" id="GO:0000302">
    <property type="term" value="P:response to reactive oxygen species"/>
    <property type="evidence" value="ECO:0007669"/>
    <property type="project" value="TreeGrafter"/>
</dbReference>
<comment type="similarity">
    <text evidence="6">Belongs to the peroxidase family.</text>
</comment>
<sequence length="394" mass="43743">NLIRGEFSIQLSTRDYTIIQQKKKHYLENSIFLVIVREQKMSFLTIFLMVLLLSGFGEAASIYPNTATVDDARQKIADVIDGNVKNINERPFIAGLVRLAFHDCVGDGGCDGCIDHQNPSNKGLLKYTKKLDAAFDYLTSGTMSRADFYVLAGYVALEKATEGKGGSEVFNEVPKFGREDCPTSPHEADGANEVFPDAKWNLPEIEDFFASEFASEKSGFTRTDVAAILGAHSLGRASVSNSGYEGKWIQNTHRQLGRAHSDVLDNSYYSQILRDADNENLSNHWRQINVVSGTNKQWQRRNNINQAATFDAENFPVNNKENQRNMFLNVDMCLRWDLNVVDSTTGEALQAGDSAALGDIQGFAARQGGNEAFITAFGSAFEKMVENKEDETLI</sequence>
<dbReference type="InterPro" id="IPR044831">
    <property type="entry name" value="Ccp1-like"/>
</dbReference>
<evidence type="ECO:0000256" key="5">
    <source>
        <dbReference type="ARBA" id="ARBA00023004"/>
    </source>
</evidence>
<keyword evidence="4" id="KW-0560">Oxidoreductase</keyword>
<dbReference type="PANTHER" id="PTHR31356">
    <property type="entry name" value="THYLAKOID LUMENAL 29 KDA PROTEIN, CHLOROPLASTIC-RELATED"/>
    <property type="match status" value="1"/>
</dbReference>
<accession>A0A7M5UHD7</accession>
<organism evidence="8 9">
    <name type="scientific">Clytia hemisphaerica</name>
    <dbReference type="NCBI Taxonomy" id="252671"/>
    <lineage>
        <taxon>Eukaryota</taxon>
        <taxon>Metazoa</taxon>
        <taxon>Cnidaria</taxon>
        <taxon>Hydrozoa</taxon>
        <taxon>Hydroidolina</taxon>
        <taxon>Leptothecata</taxon>
        <taxon>Obeliida</taxon>
        <taxon>Clytiidae</taxon>
        <taxon>Clytia</taxon>
    </lineage>
</organism>
<dbReference type="InterPro" id="IPR002016">
    <property type="entry name" value="Haem_peroxidase"/>
</dbReference>
<dbReference type="PROSITE" id="PS00435">
    <property type="entry name" value="PEROXIDASE_1"/>
    <property type="match status" value="1"/>
</dbReference>
<dbReference type="OrthoDB" id="6022329at2759"/>
<dbReference type="PANTHER" id="PTHR31356:SF36">
    <property type="entry name" value="L-ASCORBATE PEROXIDASE 3"/>
    <property type="match status" value="1"/>
</dbReference>
<evidence type="ECO:0000259" key="7">
    <source>
        <dbReference type="PROSITE" id="PS50873"/>
    </source>
</evidence>
<dbReference type="Gene3D" id="1.10.420.10">
    <property type="entry name" value="Peroxidase, domain 2"/>
    <property type="match status" value="1"/>
</dbReference>
<dbReference type="AlphaFoldDB" id="A0A7M5UHD7"/>
<proteinExistence type="inferred from homology"/>
<evidence type="ECO:0000256" key="4">
    <source>
        <dbReference type="ARBA" id="ARBA00023002"/>
    </source>
</evidence>
<dbReference type="Proteomes" id="UP000594262">
    <property type="component" value="Unplaced"/>
</dbReference>
<evidence type="ECO:0000313" key="9">
    <source>
        <dbReference type="Proteomes" id="UP000594262"/>
    </source>
</evidence>
<dbReference type="SUPFAM" id="SSF48113">
    <property type="entry name" value="Heme-dependent peroxidases"/>
    <property type="match status" value="1"/>
</dbReference>
<dbReference type="GO" id="GO:0034599">
    <property type="term" value="P:cellular response to oxidative stress"/>
    <property type="evidence" value="ECO:0007669"/>
    <property type="project" value="InterPro"/>
</dbReference>
<dbReference type="EnsemblMetazoa" id="CLYHEMT000019.1">
    <property type="protein sequence ID" value="CLYHEMP000019.1"/>
    <property type="gene ID" value="CLYHEMG000019"/>
</dbReference>
<dbReference type="PROSITE" id="PS50873">
    <property type="entry name" value="PEROXIDASE_4"/>
    <property type="match status" value="1"/>
</dbReference>
<name>A0A7M5UHD7_9CNID</name>
<protein>
    <recommendedName>
        <fullName evidence="7">Plant heme peroxidase family profile domain-containing protein</fullName>
    </recommendedName>
</protein>
<feature type="domain" description="Plant heme peroxidase family profile" evidence="7">
    <location>
        <begin position="94"/>
        <end position="237"/>
    </location>
</feature>
<dbReference type="Gene3D" id="1.10.520.10">
    <property type="match status" value="1"/>
</dbReference>
<evidence type="ECO:0000256" key="3">
    <source>
        <dbReference type="ARBA" id="ARBA00022723"/>
    </source>
</evidence>
<keyword evidence="2" id="KW-0349">Heme</keyword>
<evidence type="ECO:0000256" key="6">
    <source>
        <dbReference type="RuleBase" id="RU004241"/>
    </source>
</evidence>
<evidence type="ECO:0000256" key="2">
    <source>
        <dbReference type="ARBA" id="ARBA00022617"/>
    </source>
</evidence>
<keyword evidence="1" id="KW-0575">Peroxidase</keyword>
<dbReference type="InterPro" id="IPR019793">
    <property type="entry name" value="Peroxidases_heam-ligand_BS"/>
</dbReference>
<reference evidence="8" key="1">
    <citation type="submission" date="2021-01" db="UniProtKB">
        <authorList>
            <consortium name="EnsemblMetazoa"/>
        </authorList>
    </citation>
    <scope>IDENTIFICATION</scope>
</reference>
<dbReference type="CDD" id="cd00314">
    <property type="entry name" value="plant_peroxidase_like"/>
    <property type="match status" value="1"/>
</dbReference>
<keyword evidence="9" id="KW-1185">Reference proteome</keyword>
<dbReference type="GO" id="GO:0004601">
    <property type="term" value="F:peroxidase activity"/>
    <property type="evidence" value="ECO:0007669"/>
    <property type="project" value="UniProtKB-KW"/>
</dbReference>
<dbReference type="GO" id="GO:0020037">
    <property type="term" value="F:heme binding"/>
    <property type="evidence" value="ECO:0007669"/>
    <property type="project" value="InterPro"/>
</dbReference>
<keyword evidence="5" id="KW-0408">Iron</keyword>
<dbReference type="GO" id="GO:0046872">
    <property type="term" value="F:metal ion binding"/>
    <property type="evidence" value="ECO:0007669"/>
    <property type="project" value="UniProtKB-KW"/>
</dbReference>
<dbReference type="Pfam" id="PF00141">
    <property type="entry name" value="peroxidase"/>
    <property type="match status" value="1"/>
</dbReference>
<evidence type="ECO:0000313" key="8">
    <source>
        <dbReference type="EnsemblMetazoa" id="CLYHEMP000019.1"/>
    </source>
</evidence>
<evidence type="ECO:0000256" key="1">
    <source>
        <dbReference type="ARBA" id="ARBA00022559"/>
    </source>
</evidence>
<dbReference type="GO" id="GO:0042744">
    <property type="term" value="P:hydrogen peroxide catabolic process"/>
    <property type="evidence" value="ECO:0007669"/>
    <property type="project" value="TreeGrafter"/>
</dbReference>
<dbReference type="InterPro" id="IPR010255">
    <property type="entry name" value="Haem_peroxidase_sf"/>
</dbReference>
<dbReference type="PRINTS" id="PR00458">
    <property type="entry name" value="PEROXIDASE"/>
</dbReference>